<keyword evidence="3" id="KW-0804">Transcription</keyword>
<dbReference type="PRINTS" id="PR00036">
    <property type="entry name" value="HTHLACI"/>
</dbReference>
<dbReference type="CDD" id="cd01544">
    <property type="entry name" value="PBP1_GalR"/>
    <property type="match status" value="1"/>
</dbReference>
<evidence type="ECO:0000256" key="1">
    <source>
        <dbReference type="ARBA" id="ARBA00023015"/>
    </source>
</evidence>
<dbReference type="InterPro" id="IPR000843">
    <property type="entry name" value="HTH_LacI"/>
</dbReference>
<protein>
    <submittedName>
        <fullName evidence="5">LacI family DNA-binding transcriptional regulator</fullName>
    </submittedName>
</protein>
<dbReference type="CDD" id="cd01392">
    <property type="entry name" value="HTH_LacI"/>
    <property type="match status" value="1"/>
</dbReference>
<dbReference type="RefSeq" id="WP_126110464.1">
    <property type="nucleotide sequence ID" value="NZ_CP034465.1"/>
</dbReference>
<dbReference type="AlphaFoldDB" id="A0A3Q9BMX0"/>
<dbReference type="InterPro" id="IPR010982">
    <property type="entry name" value="Lambda_DNA-bd_dom_sf"/>
</dbReference>
<organism evidence="5 6">
    <name type="scientific">Jeotgalibaca ciconiae</name>
    <dbReference type="NCBI Taxonomy" id="2496265"/>
    <lineage>
        <taxon>Bacteria</taxon>
        <taxon>Bacillati</taxon>
        <taxon>Bacillota</taxon>
        <taxon>Bacilli</taxon>
        <taxon>Lactobacillales</taxon>
        <taxon>Carnobacteriaceae</taxon>
        <taxon>Jeotgalibaca</taxon>
    </lineage>
</organism>
<sequence length="327" mass="37170">MATLKDIAERAKVSTATVSRVLNDDATLSVGEETRQRILKIADQLQYKKTKKTLIKRKILLIQWYSPEEELDDLYYQSIRLAVEKRAEEQNLEIVKAFHEVPAKIDDEIEGICAIGKFSSKQVHHLKTFEKPLCFIDSDQMNLGEDSVVVDFAYAVQSVIDYIVLKGYETIGFLGGQEYTQDRTHKLEDPRERLFRQSLQLLKRYDEKYFYTGSFSTQSGQEMMKQAIEECGKELPAVFFAANDSIAIGAMRELQDSNISVPEKVSIIGFNDSNVARYIYPSLTTVKVETETLGATGIDLLLDRMQSERTISKKVSLSTTLMERDSG</sequence>
<keyword evidence="2 5" id="KW-0238">DNA-binding</keyword>
<dbReference type="KEGG" id="jeh:EJN90_08925"/>
<evidence type="ECO:0000256" key="2">
    <source>
        <dbReference type="ARBA" id="ARBA00023125"/>
    </source>
</evidence>
<accession>A0A3Q9BMX0</accession>
<dbReference type="PROSITE" id="PS50932">
    <property type="entry name" value="HTH_LACI_2"/>
    <property type="match status" value="1"/>
</dbReference>
<dbReference type="PANTHER" id="PTHR30146">
    <property type="entry name" value="LACI-RELATED TRANSCRIPTIONAL REPRESSOR"/>
    <property type="match status" value="1"/>
</dbReference>
<dbReference type="SMART" id="SM00354">
    <property type="entry name" value="HTH_LACI"/>
    <property type="match status" value="1"/>
</dbReference>
<dbReference type="InterPro" id="IPR046335">
    <property type="entry name" value="LacI/GalR-like_sensor"/>
</dbReference>
<dbReference type="Proteomes" id="UP000273326">
    <property type="component" value="Chromosome"/>
</dbReference>
<name>A0A3Q9BMX0_9LACT</name>
<dbReference type="PROSITE" id="PS00356">
    <property type="entry name" value="HTH_LACI_1"/>
    <property type="match status" value="1"/>
</dbReference>
<reference evidence="6" key="1">
    <citation type="submission" date="2018-12" db="EMBL/GenBank/DDBJ databases">
        <title>Complete genome sequencing of Jeotgalibaca sp. H21T32.</title>
        <authorList>
            <person name="Bae J.-W."/>
            <person name="Lee S.-Y."/>
        </authorList>
    </citation>
    <scope>NUCLEOTIDE SEQUENCE [LARGE SCALE GENOMIC DNA]</scope>
    <source>
        <strain evidence="6">H21T32</strain>
    </source>
</reference>
<feature type="domain" description="HTH lacI-type" evidence="4">
    <location>
        <begin position="2"/>
        <end position="56"/>
    </location>
</feature>
<evidence type="ECO:0000313" key="5">
    <source>
        <dbReference type="EMBL" id="AZP04749.1"/>
    </source>
</evidence>
<gene>
    <name evidence="5" type="ORF">EJN90_08925</name>
</gene>
<evidence type="ECO:0000313" key="6">
    <source>
        <dbReference type="Proteomes" id="UP000273326"/>
    </source>
</evidence>
<dbReference type="InterPro" id="IPR028082">
    <property type="entry name" value="Peripla_BP_I"/>
</dbReference>
<dbReference type="Pfam" id="PF00356">
    <property type="entry name" value="LacI"/>
    <property type="match status" value="1"/>
</dbReference>
<dbReference type="Pfam" id="PF13377">
    <property type="entry name" value="Peripla_BP_3"/>
    <property type="match status" value="1"/>
</dbReference>
<evidence type="ECO:0000256" key="3">
    <source>
        <dbReference type="ARBA" id="ARBA00023163"/>
    </source>
</evidence>
<dbReference type="GO" id="GO:0003700">
    <property type="term" value="F:DNA-binding transcription factor activity"/>
    <property type="evidence" value="ECO:0007669"/>
    <property type="project" value="TreeGrafter"/>
</dbReference>
<keyword evidence="1" id="KW-0805">Transcription regulation</keyword>
<dbReference type="SUPFAM" id="SSF47413">
    <property type="entry name" value="lambda repressor-like DNA-binding domains"/>
    <property type="match status" value="1"/>
</dbReference>
<dbReference type="EMBL" id="CP034465">
    <property type="protein sequence ID" value="AZP04749.1"/>
    <property type="molecule type" value="Genomic_DNA"/>
</dbReference>
<evidence type="ECO:0000259" key="4">
    <source>
        <dbReference type="PROSITE" id="PS50932"/>
    </source>
</evidence>
<dbReference type="GO" id="GO:0000976">
    <property type="term" value="F:transcription cis-regulatory region binding"/>
    <property type="evidence" value="ECO:0007669"/>
    <property type="project" value="TreeGrafter"/>
</dbReference>
<keyword evidence="6" id="KW-1185">Reference proteome</keyword>
<dbReference type="Gene3D" id="3.40.50.2300">
    <property type="match status" value="2"/>
</dbReference>
<proteinExistence type="predicted"/>
<dbReference type="Gene3D" id="1.10.260.40">
    <property type="entry name" value="lambda repressor-like DNA-binding domains"/>
    <property type="match status" value="1"/>
</dbReference>
<dbReference type="SUPFAM" id="SSF53822">
    <property type="entry name" value="Periplasmic binding protein-like I"/>
    <property type="match status" value="1"/>
</dbReference>
<dbReference type="PANTHER" id="PTHR30146:SF149">
    <property type="entry name" value="HTH-TYPE TRANSCRIPTIONAL REGULATOR EBGR"/>
    <property type="match status" value="1"/>
</dbReference>
<dbReference type="OrthoDB" id="43195at2"/>